<gene>
    <name evidence="1" type="ORF">SAMN02745206_03442</name>
</gene>
<keyword evidence="2" id="KW-1185">Reference proteome</keyword>
<proteinExistence type="predicted"/>
<name>A0A1M5HUT8_9BACT</name>
<evidence type="ECO:0000313" key="1">
    <source>
        <dbReference type="EMBL" id="SHG19698.1"/>
    </source>
</evidence>
<dbReference type="EMBL" id="FQVB01000048">
    <property type="protein sequence ID" value="SHG19698.1"/>
    <property type="molecule type" value="Genomic_DNA"/>
</dbReference>
<dbReference type="Proteomes" id="UP000184076">
    <property type="component" value="Unassembled WGS sequence"/>
</dbReference>
<reference evidence="2" key="1">
    <citation type="submission" date="2016-11" db="EMBL/GenBank/DDBJ databases">
        <authorList>
            <person name="Varghese N."/>
            <person name="Submissions S."/>
        </authorList>
    </citation>
    <scope>NUCLEOTIDE SEQUENCE [LARGE SCALE GENOMIC DNA]</scope>
    <source>
        <strain evidence="2">DSM 9756</strain>
    </source>
</reference>
<dbReference type="AlphaFoldDB" id="A0A1M5HUT8"/>
<evidence type="ECO:0000313" key="2">
    <source>
        <dbReference type="Proteomes" id="UP000184076"/>
    </source>
</evidence>
<protein>
    <submittedName>
        <fullName evidence="1">Uncharacterized protein</fullName>
    </submittedName>
</protein>
<organism evidence="1 2">
    <name type="scientific">Desulfacinum infernum DSM 9756</name>
    <dbReference type="NCBI Taxonomy" id="1121391"/>
    <lineage>
        <taxon>Bacteria</taxon>
        <taxon>Pseudomonadati</taxon>
        <taxon>Thermodesulfobacteriota</taxon>
        <taxon>Syntrophobacteria</taxon>
        <taxon>Syntrophobacterales</taxon>
        <taxon>Syntrophobacteraceae</taxon>
        <taxon>Desulfacinum</taxon>
    </lineage>
</organism>
<dbReference type="STRING" id="1121391.SAMN02745206_03442"/>
<sequence>MEKVTERIRQMPPDQALRALLEALREVLPRAGEEARTAFVMELLGESGDDRVSSLVHL</sequence>
<accession>A0A1M5HUT8</accession>